<dbReference type="Proteomes" id="UP001054252">
    <property type="component" value="Unassembled WGS sequence"/>
</dbReference>
<evidence type="ECO:0000256" key="3">
    <source>
        <dbReference type="PROSITE-ProRule" id="PRU01191"/>
    </source>
</evidence>
<dbReference type="EMBL" id="BPVZ01000025">
    <property type="protein sequence ID" value="GKV06490.1"/>
    <property type="molecule type" value="Genomic_DNA"/>
</dbReference>
<keyword evidence="5" id="KW-1185">Reference proteome</keyword>
<dbReference type="Pfam" id="PF03514">
    <property type="entry name" value="GRAS"/>
    <property type="match status" value="1"/>
</dbReference>
<organism evidence="4 5">
    <name type="scientific">Rubroshorea leprosula</name>
    <dbReference type="NCBI Taxonomy" id="152421"/>
    <lineage>
        <taxon>Eukaryota</taxon>
        <taxon>Viridiplantae</taxon>
        <taxon>Streptophyta</taxon>
        <taxon>Embryophyta</taxon>
        <taxon>Tracheophyta</taxon>
        <taxon>Spermatophyta</taxon>
        <taxon>Magnoliopsida</taxon>
        <taxon>eudicotyledons</taxon>
        <taxon>Gunneridae</taxon>
        <taxon>Pentapetalae</taxon>
        <taxon>rosids</taxon>
        <taxon>malvids</taxon>
        <taxon>Malvales</taxon>
        <taxon>Dipterocarpaceae</taxon>
        <taxon>Rubroshorea</taxon>
    </lineage>
</organism>
<evidence type="ECO:0000256" key="1">
    <source>
        <dbReference type="ARBA" id="ARBA00023015"/>
    </source>
</evidence>
<sequence>MLRNASFAQNWGQCTALMQALAFRNEVPLELLKVTALGTKEENLIEETGKGLACFAQSLNIPFSFKTAMVTHMKDINEDMFEIEDGEVVAIYSYLVLCHLVGQPDCLEALIRVLKK</sequence>
<reference evidence="4 5" key="1">
    <citation type="journal article" date="2021" name="Commun. Biol.">
        <title>The genome of Shorea leprosula (Dipterocarpaceae) highlights the ecological relevance of drought in aseasonal tropical rainforests.</title>
        <authorList>
            <person name="Ng K.K.S."/>
            <person name="Kobayashi M.J."/>
            <person name="Fawcett J.A."/>
            <person name="Hatakeyama M."/>
            <person name="Paape T."/>
            <person name="Ng C.H."/>
            <person name="Ang C.C."/>
            <person name="Tnah L.H."/>
            <person name="Lee C.T."/>
            <person name="Nishiyama T."/>
            <person name="Sese J."/>
            <person name="O'Brien M.J."/>
            <person name="Copetti D."/>
            <person name="Mohd Noor M.I."/>
            <person name="Ong R.C."/>
            <person name="Putra M."/>
            <person name="Sireger I.Z."/>
            <person name="Indrioko S."/>
            <person name="Kosugi Y."/>
            <person name="Izuno A."/>
            <person name="Isagi Y."/>
            <person name="Lee S.L."/>
            <person name="Shimizu K.K."/>
        </authorList>
    </citation>
    <scope>NUCLEOTIDE SEQUENCE [LARGE SCALE GENOMIC DNA]</scope>
    <source>
        <strain evidence="4">214</strain>
    </source>
</reference>
<comment type="caution">
    <text evidence="4">The sequence shown here is derived from an EMBL/GenBank/DDBJ whole genome shotgun (WGS) entry which is preliminary data.</text>
</comment>
<dbReference type="PANTHER" id="PTHR31636">
    <property type="entry name" value="OSJNBA0084A10.13 PROTEIN-RELATED"/>
    <property type="match status" value="1"/>
</dbReference>
<evidence type="ECO:0000313" key="5">
    <source>
        <dbReference type="Proteomes" id="UP001054252"/>
    </source>
</evidence>
<accession>A0AAV5J0U1</accession>
<protein>
    <submittedName>
        <fullName evidence="4">Uncharacterized protein</fullName>
    </submittedName>
</protein>
<comment type="caution">
    <text evidence="3">Lacks conserved residue(s) required for the propagation of feature annotation.</text>
</comment>
<keyword evidence="1" id="KW-0805">Transcription regulation</keyword>
<keyword evidence="2" id="KW-0804">Transcription</keyword>
<proteinExistence type="inferred from homology"/>
<comment type="similarity">
    <text evidence="3">Belongs to the GRAS family.</text>
</comment>
<gene>
    <name evidence="4" type="ORF">SLEP1_g18384</name>
</gene>
<evidence type="ECO:0000313" key="4">
    <source>
        <dbReference type="EMBL" id="GKV06490.1"/>
    </source>
</evidence>
<dbReference type="AlphaFoldDB" id="A0AAV5J0U1"/>
<feature type="region of interest" description="Leucine repeat II (LRII)" evidence="3">
    <location>
        <begin position="47"/>
        <end position="79"/>
    </location>
</feature>
<evidence type="ECO:0000256" key="2">
    <source>
        <dbReference type="ARBA" id="ARBA00023163"/>
    </source>
</evidence>
<dbReference type="PROSITE" id="PS50985">
    <property type="entry name" value="GRAS"/>
    <property type="match status" value="1"/>
</dbReference>
<name>A0AAV5J0U1_9ROSI</name>
<dbReference type="InterPro" id="IPR005202">
    <property type="entry name" value="TF_GRAS"/>
</dbReference>